<organism evidence="1 2">
    <name type="scientific">Artomyces pyxidatus</name>
    <dbReference type="NCBI Taxonomy" id="48021"/>
    <lineage>
        <taxon>Eukaryota</taxon>
        <taxon>Fungi</taxon>
        <taxon>Dikarya</taxon>
        <taxon>Basidiomycota</taxon>
        <taxon>Agaricomycotina</taxon>
        <taxon>Agaricomycetes</taxon>
        <taxon>Russulales</taxon>
        <taxon>Auriscalpiaceae</taxon>
        <taxon>Artomyces</taxon>
    </lineage>
</organism>
<evidence type="ECO:0000313" key="2">
    <source>
        <dbReference type="Proteomes" id="UP000814140"/>
    </source>
</evidence>
<dbReference type="EMBL" id="MU277211">
    <property type="protein sequence ID" value="KAI0061592.1"/>
    <property type="molecule type" value="Genomic_DNA"/>
</dbReference>
<protein>
    <submittedName>
        <fullName evidence="1">Uncharacterized protein</fullName>
    </submittedName>
</protein>
<gene>
    <name evidence="1" type="ORF">BV25DRAFT_724633</name>
</gene>
<proteinExistence type="predicted"/>
<comment type="caution">
    <text evidence="1">The sequence shown here is derived from an EMBL/GenBank/DDBJ whole genome shotgun (WGS) entry which is preliminary data.</text>
</comment>
<dbReference type="Proteomes" id="UP000814140">
    <property type="component" value="Unassembled WGS sequence"/>
</dbReference>
<accession>A0ACB8SZF8</accession>
<reference evidence="1" key="2">
    <citation type="journal article" date="2022" name="New Phytol.">
        <title>Evolutionary transition to the ectomycorrhizal habit in the genomes of a hyperdiverse lineage of mushroom-forming fungi.</title>
        <authorList>
            <person name="Looney B."/>
            <person name="Miyauchi S."/>
            <person name="Morin E."/>
            <person name="Drula E."/>
            <person name="Courty P.E."/>
            <person name="Kohler A."/>
            <person name="Kuo A."/>
            <person name="LaButti K."/>
            <person name="Pangilinan J."/>
            <person name="Lipzen A."/>
            <person name="Riley R."/>
            <person name="Andreopoulos W."/>
            <person name="He G."/>
            <person name="Johnson J."/>
            <person name="Nolan M."/>
            <person name="Tritt A."/>
            <person name="Barry K.W."/>
            <person name="Grigoriev I.V."/>
            <person name="Nagy L.G."/>
            <person name="Hibbett D."/>
            <person name="Henrissat B."/>
            <person name="Matheny P.B."/>
            <person name="Labbe J."/>
            <person name="Martin F.M."/>
        </authorList>
    </citation>
    <scope>NUCLEOTIDE SEQUENCE</scope>
    <source>
        <strain evidence="1">HHB10654</strain>
    </source>
</reference>
<keyword evidence="2" id="KW-1185">Reference proteome</keyword>
<reference evidence="1" key="1">
    <citation type="submission" date="2021-03" db="EMBL/GenBank/DDBJ databases">
        <authorList>
            <consortium name="DOE Joint Genome Institute"/>
            <person name="Ahrendt S."/>
            <person name="Looney B.P."/>
            <person name="Miyauchi S."/>
            <person name="Morin E."/>
            <person name="Drula E."/>
            <person name="Courty P.E."/>
            <person name="Chicoki N."/>
            <person name="Fauchery L."/>
            <person name="Kohler A."/>
            <person name="Kuo A."/>
            <person name="Labutti K."/>
            <person name="Pangilinan J."/>
            <person name="Lipzen A."/>
            <person name="Riley R."/>
            <person name="Andreopoulos W."/>
            <person name="He G."/>
            <person name="Johnson J."/>
            <person name="Barry K.W."/>
            <person name="Grigoriev I.V."/>
            <person name="Nagy L."/>
            <person name="Hibbett D."/>
            <person name="Henrissat B."/>
            <person name="Matheny P.B."/>
            <person name="Labbe J."/>
            <person name="Martin F."/>
        </authorList>
    </citation>
    <scope>NUCLEOTIDE SEQUENCE</scope>
    <source>
        <strain evidence="1">HHB10654</strain>
    </source>
</reference>
<name>A0ACB8SZF8_9AGAM</name>
<sequence>MFRGIAVCFRHANALPNAGQFLIMKLTKLGHGCPCSLLGLLVSYGILIELTQSHSAMTGHCLVCSCPLFRSTDLSCVVGDV</sequence>
<evidence type="ECO:0000313" key="1">
    <source>
        <dbReference type="EMBL" id="KAI0061592.1"/>
    </source>
</evidence>